<name>A0ABR2H1D8_9EUKA</name>
<comment type="caution">
    <text evidence="2">The sequence shown here is derived from an EMBL/GenBank/DDBJ whole genome shotgun (WGS) entry which is preliminary data.</text>
</comment>
<evidence type="ECO:0000313" key="3">
    <source>
        <dbReference type="Proteomes" id="UP001470230"/>
    </source>
</evidence>
<evidence type="ECO:0000313" key="2">
    <source>
        <dbReference type="EMBL" id="KAK8839432.1"/>
    </source>
</evidence>
<dbReference type="Proteomes" id="UP001470230">
    <property type="component" value="Unassembled WGS sequence"/>
</dbReference>
<proteinExistence type="predicted"/>
<dbReference type="EMBL" id="JAPFFF010000051">
    <property type="protein sequence ID" value="KAK8839432.1"/>
    <property type="molecule type" value="Genomic_DNA"/>
</dbReference>
<protein>
    <recommendedName>
        <fullName evidence="1">BACK domain-containing protein</fullName>
    </recommendedName>
</protein>
<dbReference type="Pfam" id="PF07707">
    <property type="entry name" value="BACK"/>
    <property type="match status" value="1"/>
</dbReference>
<gene>
    <name evidence="2" type="ORF">M9Y10_031784</name>
</gene>
<dbReference type="Gene3D" id="2.60.120.260">
    <property type="entry name" value="Galactose-binding domain-like"/>
    <property type="match status" value="1"/>
</dbReference>
<sequence length="461" mass="54342">MDKENTVFSLSYTNLIEMPFDKYDKNFTFIVNDQRYETSRYLADLLSPIIRKFHYTDETINSITIQSYQRNLTSGKEDDYFSDFLKLAEFSPKTISKAQRQHYIEYFIQLGNIEEYLRLQPEINEDQEDTNDVIDSLLFLIESVKNIERQGNLNDVEIGHIINNHNIQKMIRYASSHFSEISKEKIKQLPIEIIEEILNEETLRIEDEDSLLNFIIELYSDDDKYSILFEYVKLSNVSDEFLRKFIDAFNIDDINSGIWKAICSRLLQSSQAPAPSERYLEQVREIKHDANNEFHGIMRQLTDETNGNIHDNGTIEITSNSISGSNHPKYLVDYQNDIYYESNNEENTTICFDFKERAIQMTSYSIKSFNGAQSSGHLRNWVVEVSNDKNSWTAVDKHENDSTLRGNNIIANFTTKETDEFYQFVRLRQTGKSWRDDYYTYFYFIEFYGKLKEKNKLKSAK</sequence>
<feature type="domain" description="BACK" evidence="1">
    <location>
        <begin position="166"/>
        <end position="246"/>
    </location>
</feature>
<dbReference type="InterPro" id="IPR011705">
    <property type="entry name" value="BACK"/>
</dbReference>
<evidence type="ECO:0000259" key="1">
    <source>
        <dbReference type="Pfam" id="PF07707"/>
    </source>
</evidence>
<keyword evidence="3" id="KW-1185">Reference proteome</keyword>
<dbReference type="SUPFAM" id="SSF49785">
    <property type="entry name" value="Galactose-binding domain-like"/>
    <property type="match status" value="1"/>
</dbReference>
<dbReference type="InterPro" id="IPR008979">
    <property type="entry name" value="Galactose-bd-like_sf"/>
</dbReference>
<organism evidence="2 3">
    <name type="scientific">Tritrichomonas musculus</name>
    <dbReference type="NCBI Taxonomy" id="1915356"/>
    <lineage>
        <taxon>Eukaryota</taxon>
        <taxon>Metamonada</taxon>
        <taxon>Parabasalia</taxon>
        <taxon>Tritrichomonadida</taxon>
        <taxon>Tritrichomonadidae</taxon>
        <taxon>Tritrichomonas</taxon>
    </lineage>
</organism>
<accession>A0ABR2H1D8</accession>
<reference evidence="2 3" key="1">
    <citation type="submission" date="2024-04" db="EMBL/GenBank/DDBJ databases">
        <title>Tritrichomonas musculus Genome.</title>
        <authorList>
            <person name="Alves-Ferreira E."/>
            <person name="Grigg M."/>
            <person name="Lorenzi H."/>
            <person name="Galac M."/>
        </authorList>
    </citation>
    <scope>NUCLEOTIDE SEQUENCE [LARGE SCALE GENOMIC DNA]</scope>
    <source>
        <strain evidence="2 3">EAF2021</strain>
    </source>
</reference>